<reference evidence="4 5" key="1">
    <citation type="journal article" date="2019" name="Int. J. Syst. Evol. Microbiol.">
        <title>The Global Catalogue of Microorganisms (GCM) 10K type strain sequencing project: providing services to taxonomists for standard genome sequencing and annotation.</title>
        <authorList>
            <consortium name="The Broad Institute Genomics Platform"/>
            <consortium name="The Broad Institute Genome Sequencing Center for Infectious Disease"/>
            <person name="Wu L."/>
            <person name="Ma J."/>
        </authorList>
    </citation>
    <scope>NUCLEOTIDE SEQUENCE [LARGE SCALE GENOMIC DNA]</scope>
    <source>
        <strain evidence="4 5">JCM 16374</strain>
    </source>
</reference>
<dbReference type="RefSeq" id="WP_344582297.1">
    <property type="nucleotide sequence ID" value="NZ_BAAARK010000028.1"/>
</dbReference>
<feature type="region of interest" description="Disordered" evidence="1">
    <location>
        <begin position="53"/>
        <end position="117"/>
    </location>
</feature>
<feature type="domain" description="DUF4232" evidence="3">
    <location>
        <begin position="120"/>
        <end position="238"/>
    </location>
</feature>
<name>A0ABN3SNX2_9ACTN</name>
<gene>
    <name evidence="4" type="ORF">GCM10009864_63150</name>
</gene>
<feature type="compositionally biased region" description="Low complexity" evidence="1">
    <location>
        <begin position="53"/>
        <end position="85"/>
    </location>
</feature>
<sequence length="256" mass="25022">MSSNTAVRNARRRTLRIAAAALTAVAGLTLTACSGSDVPGAKAAGGTERAVGAAGVDAGGSSTDAAGSATDAAGTAADAPESAAKAGGGAEGGTKAGGAGKQAPAPHAAAGGAGSGVERCHTSGLKASFNTGGDAVPDEDAGGSTTTSINLVNKGSRACKIGGFPGVDLTSINGGERWSLVRSSAKFSSITLAPGDSTDVVLNVAMTKENEGFYQPAWVEITPPNETTSLKVEWPWGTLLDQRGATHPATFVNPIG</sequence>
<accession>A0ABN3SNX2</accession>
<dbReference type="Pfam" id="PF14016">
    <property type="entry name" value="DUF4232"/>
    <property type="match status" value="1"/>
</dbReference>
<evidence type="ECO:0000256" key="1">
    <source>
        <dbReference type="SAM" id="MobiDB-lite"/>
    </source>
</evidence>
<keyword evidence="5" id="KW-1185">Reference proteome</keyword>
<evidence type="ECO:0000313" key="5">
    <source>
        <dbReference type="Proteomes" id="UP001500994"/>
    </source>
</evidence>
<organism evidence="4 5">
    <name type="scientific">Streptomyces lunalinharesii</name>
    <dbReference type="NCBI Taxonomy" id="333384"/>
    <lineage>
        <taxon>Bacteria</taxon>
        <taxon>Bacillati</taxon>
        <taxon>Actinomycetota</taxon>
        <taxon>Actinomycetes</taxon>
        <taxon>Kitasatosporales</taxon>
        <taxon>Streptomycetaceae</taxon>
        <taxon>Streptomyces</taxon>
    </lineage>
</organism>
<evidence type="ECO:0000256" key="2">
    <source>
        <dbReference type="SAM" id="SignalP"/>
    </source>
</evidence>
<comment type="caution">
    <text evidence="4">The sequence shown here is derived from an EMBL/GenBank/DDBJ whole genome shotgun (WGS) entry which is preliminary data.</text>
</comment>
<feature type="signal peptide" evidence="2">
    <location>
        <begin position="1"/>
        <end position="34"/>
    </location>
</feature>
<keyword evidence="2" id="KW-0732">Signal</keyword>
<feature type="chain" id="PRO_5045193559" description="DUF4232 domain-containing protein" evidence="2">
    <location>
        <begin position="35"/>
        <end position="256"/>
    </location>
</feature>
<protein>
    <recommendedName>
        <fullName evidence="3">DUF4232 domain-containing protein</fullName>
    </recommendedName>
</protein>
<evidence type="ECO:0000259" key="3">
    <source>
        <dbReference type="Pfam" id="PF14016"/>
    </source>
</evidence>
<proteinExistence type="predicted"/>
<dbReference type="InterPro" id="IPR025326">
    <property type="entry name" value="DUF4232"/>
</dbReference>
<dbReference type="Proteomes" id="UP001500994">
    <property type="component" value="Unassembled WGS sequence"/>
</dbReference>
<feature type="compositionally biased region" description="Gly residues" evidence="1">
    <location>
        <begin position="86"/>
        <end position="100"/>
    </location>
</feature>
<dbReference type="EMBL" id="BAAARK010000028">
    <property type="protein sequence ID" value="GAA2681857.1"/>
    <property type="molecule type" value="Genomic_DNA"/>
</dbReference>
<feature type="compositionally biased region" description="Low complexity" evidence="1">
    <location>
        <begin position="101"/>
        <end position="110"/>
    </location>
</feature>
<evidence type="ECO:0000313" key="4">
    <source>
        <dbReference type="EMBL" id="GAA2681857.1"/>
    </source>
</evidence>